<organism evidence="2 3">
    <name type="scientific">Cyclobacterium amurskyense</name>
    <dbReference type="NCBI Taxonomy" id="320787"/>
    <lineage>
        <taxon>Bacteria</taxon>
        <taxon>Pseudomonadati</taxon>
        <taxon>Bacteroidota</taxon>
        <taxon>Cytophagia</taxon>
        <taxon>Cytophagales</taxon>
        <taxon>Cyclobacteriaceae</taxon>
        <taxon>Cyclobacterium</taxon>
    </lineage>
</organism>
<protein>
    <recommendedName>
        <fullName evidence="4">Transmembrane protein</fullName>
    </recommendedName>
</protein>
<evidence type="ECO:0000256" key="1">
    <source>
        <dbReference type="SAM" id="Phobius"/>
    </source>
</evidence>
<proteinExistence type="predicted"/>
<dbReference type="PATRIC" id="fig|320787.5.peg.2326"/>
<evidence type="ECO:0000313" key="3">
    <source>
        <dbReference type="Proteomes" id="UP000036520"/>
    </source>
</evidence>
<keyword evidence="1" id="KW-1133">Transmembrane helix</keyword>
<accession>A0A0H4PAT1</accession>
<keyword evidence="1" id="KW-0812">Transmembrane</keyword>
<name>A0A0H4PAT1_9BACT</name>
<sequence>MEFNLENLKGRAQQLKEERRPKSISSERLGSLLLDTINEIEIVYKKVNRRTFIFSFSSIIISFFSLIFSILKSDDITVNGANLLGVMVGVLTFLVTLLIGFQIYKAIEVEDAIDKKISSVENRIFEFLKTHVDIKIEEKLNEGKK</sequence>
<dbReference type="RefSeq" id="WP_048641864.1">
    <property type="nucleotide sequence ID" value="NZ_CP012040.1"/>
</dbReference>
<reference evidence="2 3" key="1">
    <citation type="submission" date="2015-07" db="EMBL/GenBank/DDBJ databases">
        <authorList>
            <person name="Kim K.M."/>
        </authorList>
    </citation>
    <scope>NUCLEOTIDE SEQUENCE [LARGE SCALE GENOMIC DNA]</scope>
    <source>
        <strain evidence="2 3">KCTC 12363</strain>
    </source>
</reference>
<feature type="transmembrane region" description="Helical" evidence="1">
    <location>
        <begin position="83"/>
        <end position="104"/>
    </location>
</feature>
<feature type="transmembrane region" description="Helical" evidence="1">
    <location>
        <begin position="52"/>
        <end position="71"/>
    </location>
</feature>
<dbReference type="Proteomes" id="UP000036520">
    <property type="component" value="Chromosome"/>
</dbReference>
<dbReference type="EMBL" id="CP012040">
    <property type="protein sequence ID" value="AKP51541.1"/>
    <property type="molecule type" value="Genomic_DNA"/>
</dbReference>
<keyword evidence="3" id="KW-1185">Reference proteome</keyword>
<keyword evidence="1" id="KW-0472">Membrane</keyword>
<dbReference type="KEGG" id="camu:CA2015_2119"/>
<evidence type="ECO:0000313" key="2">
    <source>
        <dbReference type="EMBL" id="AKP51541.1"/>
    </source>
</evidence>
<gene>
    <name evidence="2" type="ORF">CA2015_2119</name>
</gene>
<dbReference type="AlphaFoldDB" id="A0A0H4PAT1"/>
<evidence type="ECO:0008006" key="4">
    <source>
        <dbReference type="Google" id="ProtNLM"/>
    </source>
</evidence>